<dbReference type="InterPro" id="IPR018357">
    <property type="entry name" value="Hexapep_transf_CS"/>
</dbReference>
<dbReference type="InterPro" id="IPR039369">
    <property type="entry name" value="LacA-like"/>
</dbReference>
<dbReference type="EMBL" id="RZJP01000004">
    <property type="protein sequence ID" value="KAA8815303.1"/>
    <property type="molecule type" value="Genomic_DNA"/>
</dbReference>
<dbReference type="AlphaFoldDB" id="A0A5M9Z9U2"/>
<dbReference type="Gene3D" id="2.160.10.10">
    <property type="entry name" value="Hexapeptide repeat proteins"/>
    <property type="match status" value="1"/>
</dbReference>
<dbReference type="InterPro" id="IPR011004">
    <property type="entry name" value="Trimer_LpxA-like_sf"/>
</dbReference>
<dbReference type="PANTHER" id="PTHR43017:SF1">
    <property type="entry name" value="ACETYLTRANSFERASE YJL218W-RELATED"/>
    <property type="match status" value="1"/>
</dbReference>
<evidence type="ECO:0000313" key="6">
    <source>
        <dbReference type="Proteomes" id="UP000326060"/>
    </source>
</evidence>
<comment type="caution">
    <text evidence="5">The sequence shown here is derived from an EMBL/GenBank/DDBJ whole genome shotgun (WGS) entry which is preliminary data.</text>
</comment>
<feature type="compositionally biased region" description="Polar residues" evidence="4">
    <location>
        <begin position="25"/>
        <end position="47"/>
    </location>
</feature>
<keyword evidence="2" id="KW-0677">Repeat</keyword>
<protein>
    <recommendedName>
        <fullName evidence="3">Acetyltransferase</fullName>
        <ecNumber evidence="3">2.3.1.-</ecNumber>
    </recommendedName>
</protein>
<keyword evidence="1 3" id="KW-0808">Transferase</keyword>
<evidence type="ECO:0000313" key="5">
    <source>
        <dbReference type="EMBL" id="KAA8815303.1"/>
    </source>
</evidence>
<name>A0A5M9Z9U2_9BIFI</name>
<evidence type="ECO:0000256" key="2">
    <source>
        <dbReference type="ARBA" id="ARBA00022737"/>
    </source>
</evidence>
<evidence type="ECO:0000256" key="1">
    <source>
        <dbReference type="ARBA" id="ARBA00022679"/>
    </source>
</evidence>
<dbReference type="SUPFAM" id="SSF51161">
    <property type="entry name" value="Trimeric LpxA-like enzymes"/>
    <property type="match status" value="1"/>
</dbReference>
<comment type="similarity">
    <text evidence="3">Belongs to the transferase hexapeptide repeat family.</text>
</comment>
<dbReference type="Pfam" id="PF00132">
    <property type="entry name" value="Hexapep"/>
    <property type="match status" value="1"/>
</dbReference>
<dbReference type="InterPro" id="IPR001451">
    <property type="entry name" value="Hexapep"/>
</dbReference>
<feature type="region of interest" description="Disordered" evidence="4">
    <location>
        <begin position="16"/>
        <end position="56"/>
    </location>
</feature>
<reference evidence="5 6" key="1">
    <citation type="journal article" date="2019" name="Syst. Appl. Microbiol.">
        <title>Characterization of Bifidobacterium species in feaces of the Egyptian fruit bat: Description of B. vespertilionis sp. nov. and B. rousetti sp. nov.</title>
        <authorList>
            <person name="Modesto M."/>
            <person name="Satti M."/>
            <person name="Watanabe K."/>
            <person name="Puglisi E."/>
            <person name="Morelli L."/>
            <person name="Huang C.-H."/>
            <person name="Liou J.-S."/>
            <person name="Miyashita M."/>
            <person name="Tamura T."/>
            <person name="Saito S."/>
            <person name="Mori K."/>
            <person name="Huang L."/>
            <person name="Sciavilla P."/>
            <person name="Sandri C."/>
            <person name="Spiezio C."/>
            <person name="Vitali F."/>
            <person name="Cavalieri D."/>
            <person name="Perpetuini G."/>
            <person name="Tofalo R."/>
            <person name="Bonetti A."/>
            <person name="Arita M."/>
            <person name="Mattarelli P."/>
        </authorList>
    </citation>
    <scope>NUCLEOTIDE SEQUENCE [LARGE SCALE GENOMIC DNA]</scope>
    <source>
        <strain evidence="5 6">RST27</strain>
    </source>
</reference>
<evidence type="ECO:0000256" key="3">
    <source>
        <dbReference type="RuleBase" id="RU367021"/>
    </source>
</evidence>
<dbReference type="Proteomes" id="UP000326060">
    <property type="component" value="Unassembled WGS sequence"/>
</dbReference>
<dbReference type="PANTHER" id="PTHR43017">
    <property type="entry name" value="GALACTOSIDE O-ACETYLTRANSFERASE"/>
    <property type="match status" value="1"/>
</dbReference>
<dbReference type="EC" id="2.3.1.-" evidence="3"/>
<keyword evidence="3" id="KW-0012">Acyltransferase</keyword>
<evidence type="ECO:0000256" key="4">
    <source>
        <dbReference type="SAM" id="MobiDB-lite"/>
    </source>
</evidence>
<gene>
    <name evidence="5" type="ORF">EMB92_08835</name>
</gene>
<dbReference type="GO" id="GO:0008870">
    <property type="term" value="F:galactoside O-acetyltransferase activity"/>
    <property type="evidence" value="ECO:0007669"/>
    <property type="project" value="TreeGrafter"/>
</dbReference>
<feature type="non-terminal residue" evidence="5">
    <location>
        <position position="1"/>
    </location>
</feature>
<organism evidence="5 6">
    <name type="scientific">Bifidobacterium callitrichos</name>
    <dbReference type="NCBI Taxonomy" id="762209"/>
    <lineage>
        <taxon>Bacteria</taxon>
        <taxon>Bacillati</taxon>
        <taxon>Actinomycetota</taxon>
        <taxon>Actinomycetes</taxon>
        <taxon>Bifidobacteriales</taxon>
        <taxon>Bifidobacteriaceae</taxon>
        <taxon>Bifidobacterium</taxon>
    </lineage>
</organism>
<sequence length="179" mass="19336">KLRPCTAMVLHPRGCGRVARRRYQTSHGPRSSNSSRGPTHTHNTTESPAGHESPGISHIRTHFVPDYCSISGTERAERVRSTHPVELADRLVEGWKPGDAHYRWNTYAKPIRIGRGCWLGGGVIVLPGVTIGDGTVIGAGSVVTRDIPANVVAVGNPCRVLRSINESDRSDCSASAARR</sequence>
<proteinExistence type="inferred from homology"/>
<dbReference type="PROSITE" id="PS00101">
    <property type="entry name" value="HEXAPEP_TRANSFERASES"/>
    <property type="match status" value="1"/>
</dbReference>
<accession>A0A5M9Z9U2</accession>